<dbReference type="Pfam" id="PF13489">
    <property type="entry name" value="Methyltransf_23"/>
    <property type="match status" value="1"/>
</dbReference>
<keyword evidence="1 4" id="KW-0489">Methyltransferase</keyword>
<organism evidence="4 5">
    <name type="scientific">Nitrospira moscoviensis</name>
    <dbReference type="NCBI Taxonomy" id="42253"/>
    <lineage>
        <taxon>Bacteria</taxon>
        <taxon>Pseudomonadati</taxon>
        <taxon>Nitrospirota</taxon>
        <taxon>Nitrospiria</taxon>
        <taxon>Nitrospirales</taxon>
        <taxon>Nitrospiraceae</taxon>
        <taxon>Nitrospira</taxon>
    </lineage>
</organism>
<dbReference type="PANTHER" id="PTHR43464">
    <property type="entry name" value="METHYLTRANSFERASE"/>
    <property type="match status" value="1"/>
</dbReference>
<dbReference type="GO" id="GO:0008168">
    <property type="term" value="F:methyltransferase activity"/>
    <property type="evidence" value="ECO:0007669"/>
    <property type="project" value="UniProtKB-KW"/>
</dbReference>
<sequence length="207" mass="23498">MRAQAYPNHIIGGNVFDKYHSSNPVAGLLVRNFLHTMLGMLAPLPIKHVLDIGCGEGYVLNLLCRQLKPEKAEGVDVVLDVVSRARHEHPHLAFSVASVYELPYATKCADLIVMSEVLEHLDDPAKALTEVRRVAARFCLFSVPHEPLWRILNVMRLTYLRDMGNTPGHVQHFSSRTFLAALREQFHVRQLAMPFPWLMALCERRDP</sequence>
<dbReference type="STRING" id="42253.NITMOv2_1796"/>
<protein>
    <submittedName>
        <fullName evidence="4">Putative 3-demethylubiquinone-9 3-methyltransferase domain protein</fullName>
    </submittedName>
</protein>
<evidence type="ECO:0000256" key="1">
    <source>
        <dbReference type="ARBA" id="ARBA00022603"/>
    </source>
</evidence>
<proteinExistence type="predicted"/>
<evidence type="ECO:0000256" key="2">
    <source>
        <dbReference type="ARBA" id="ARBA00022679"/>
    </source>
</evidence>
<dbReference type="SUPFAM" id="SSF53335">
    <property type="entry name" value="S-adenosyl-L-methionine-dependent methyltransferases"/>
    <property type="match status" value="1"/>
</dbReference>
<dbReference type="Gene3D" id="3.40.50.150">
    <property type="entry name" value="Vaccinia Virus protein VP39"/>
    <property type="match status" value="1"/>
</dbReference>
<keyword evidence="3" id="KW-0949">S-adenosyl-L-methionine</keyword>
<gene>
    <name evidence="4" type="ORF">NITMOv2_1796</name>
</gene>
<dbReference type="KEGG" id="nmv:NITMOv2_1796"/>
<dbReference type="PANTHER" id="PTHR43464:SF19">
    <property type="entry name" value="UBIQUINONE BIOSYNTHESIS O-METHYLTRANSFERASE, MITOCHONDRIAL"/>
    <property type="match status" value="1"/>
</dbReference>
<dbReference type="EMBL" id="CP011801">
    <property type="protein sequence ID" value="ALA58216.1"/>
    <property type="molecule type" value="Genomic_DNA"/>
</dbReference>
<dbReference type="CDD" id="cd02440">
    <property type="entry name" value="AdoMet_MTases"/>
    <property type="match status" value="1"/>
</dbReference>
<keyword evidence="2 4" id="KW-0808">Transferase</keyword>
<dbReference type="PATRIC" id="fig|42253.5.peg.1765"/>
<evidence type="ECO:0000256" key="3">
    <source>
        <dbReference type="ARBA" id="ARBA00022691"/>
    </source>
</evidence>
<dbReference type="AlphaFoldDB" id="A0A0K2GB71"/>
<accession>A0A0K2GB71</accession>
<dbReference type="InterPro" id="IPR029063">
    <property type="entry name" value="SAM-dependent_MTases_sf"/>
</dbReference>
<keyword evidence="5" id="KW-1185">Reference proteome</keyword>
<dbReference type="Proteomes" id="UP000069205">
    <property type="component" value="Chromosome"/>
</dbReference>
<dbReference type="RefSeq" id="WP_053379408.1">
    <property type="nucleotide sequence ID" value="NZ_CP011801.1"/>
</dbReference>
<reference evidence="4 5" key="1">
    <citation type="journal article" date="2015" name="Proc. Natl. Acad. Sci. U.S.A.">
        <title>Expanded metabolic versatility of ubiquitous nitrite-oxidizing bacteria from the genus Nitrospira.</title>
        <authorList>
            <person name="Koch H."/>
            <person name="Lucker S."/>
            <person name="Albertsen M."/>
            <person name="Kitzinger K."/>
            <person name="Herbold C."/>
            <person name="Spieck E."/>
            <person name="Nielsen P.H."/>
            <person name="Wagner M."/>
            <person name="Daims H."/>
        </authorList>
    </citation>
    <scope>NUCLEOTIDE SEQUENCE [LARGE SCALE GENOMIC DNA]</scope>
    <source>
        <strain evidence="4 5">NSP M-1</strain>
    </source>
</reference>
<dbReference type="GO" id="GO:0032259">
    <property type="term" value="P:methylation"/>
    <property type="evidence" value="ECO:0007669"/>
    <property type="project" value="UniProtKB-KW"/>
</dbReference>
<evidence type="ECO:0000313" key="5">
    <source>
        <dbReference type="Proteomes" id="UP000069205"/>
    </source>
</evidence>
<name>A0A0K2GB71_NITMO</name>
<evidence type="ECO:0000313" key="4">
    <source>
        <dbReference type="EMBL" id="ALA58216.1"/>
    </source>
</evidence>
<keyword evidence="4" id="KW-0830">Ubiquinone</keyword>